<dbReference type="AlphaFoldDB" id="E4NVA7"/>
<reference evidence="3" key="2">
    <citation type="submission" date="2009-08" db="EMBL/GenBank/DDBJ databases">
        <title>The complete plasmid2 of Halogeometricum borinquense DSM 11551.</title>
        <authorList>
            <consortium name="US DOE Joint Genome Institute (JGI-PGF)"/>
            <person name="Lucas S."/>
            <person name="Copeland A."/>
            <person name="Lapidus A."/>
            <person name="Glavina del Rio T."/>
            <person name="Dalin E."/>
            <person name="Tice H."/>
            <person name="Bruce D."/>
            <person name="Goodwin L."/>
            <person name="Pitluck S."/>
            <person name="Kyrpides N."/>
            <person name="Mavromatis K."/>
            <person name="Mikhailova N."/>
            <person name="Anderson I."/>
            <person name="Brettin T."/>
            <person name="Detter J.C."/>
            <person name="Han C."/>
            <person name="Larimer F."/>
            <person name="Land M."/>
            <person name="Hauser L."/>
            <person name="Markowitz V."/>
            <person name="Cheng J.-F."/>
            <person name="Hugenholtz P."/>
            <person name="Woyke T."/>
            <person name="Wu D."/>
            <person name="Tindal B."/>
            <person name="Klenk H.-P."/>
            <person name="Eisen J.A."/>
        </authorList>
    </citation>
    <scope>NUCLEOTIDE SEQUENCE</scope>
    <source>
        <strain evidence="3">PR 3</strain>
        <plasmid evidence="3">pHBOR02</plasmid>
    </source>
</reference>
<geneLocation type="plasmid" evidence="3 5">
    <name>pHBOR02</name>
</geneLocation>
<dbReference type="OrthoDB" id="270420at2157"/>
<feature type="domain" description="YdbS-like PH" evidence="2">
    <location>
        <begin position="100"/>
        <end position="174"/>
    </location>
</feature>
<dbReference type="EMBL" id="CP001692">
    <property type="protein sequence ID" value="ADQ69096.1"/>
    <property type="molecule type" value="Genomic_DNA"/>
</dbReference>
<proteinExistence type="predicted"/>
<feature type="transmembrane region" description="Helical" evidence="1">
    <location>
        <begin position="46"/>
        <end position="67"/>
    </location>
</feature>
<reference evidence="4 6" key="3">
    <citation type="journal article" date="2014" name="PLoS Genet.">
        <title>Phylogenetically driven sequencing of extremely halophilic archaea reveals strategies for static and dynamic osmo-response.</title>
        <authorList>
            <person name="Becker E.A."/>
            <person name="Seitzer P.M."/>
            <person name="Tritt A."/>
            <person name="Larsen D."/>
            <person name="Krusor M."/>
            <person name="Yao A.I."/>
            <person name="Wu D."/>
            <person name="Madern D."/>
            <person name="Eisen J.A."/>
            <person name="Darling A.E."/>
            <person name="Facciotti M.T."/>
        </authorList>
    </citation>
    <scope>NUCLEOTIDE SEQUENCE [LARGE SCALE GENOMIC DNA]</scope>
    <source>
        <strain evidence="4 6">DSM 11551</strain>
    </source>
</reference>
<keyword evidence="1" id="KW-1133">Transmembrane helix</keyword>
<gene>
    <name evidence="3" type="ordered locus">Hbor_35760</name>
    <name evidence="4" type="ORF">C499_06080</name>
</gene>
<dbReference type="Proteomes" id="UP000011585">
    <property type="component" value="Unassembled WGS sequence"/>
</dbReference>
<accession>E4NVA7</accession>
<dbReference type="InterPro" id="IPR005182">
    <property type="entry name" value="YdbS-like_PH"/>
</dbReference>
<keyword evidence="1" id="KW-0472">Membrane</keyword>
<evidence type="ECO:0000313" key="6">
    <source>
        <dbReference type="Proteomes" id="UP000011585"/>
    </source>
</evidence>
<keyword evidence="1" id="KW-0812">Transmembrane</keyword>
<dbReference type="KEGG" id="hbo:Hbor_35760"/>
<dbReference type="Proteomes" id="UP000006663">
    <property type="component" value="Plasmid pHBOR02"/>
</dbReference>
<feature type="transmembrane region" description="Helical" evidence="1">
    <location>
        <begin position="6"/>
        <end position="25"/>
    </location>
</feature>
<evidence type="ECO:0000313" key="3">
    <source>
        <dbReference type="EMBL" id="ADQ69096.1"/>
    </source>
</evidence>
<keyword evidence="5" id="KW-1185">Reference proteome</keyword>
<evidence type="ECO:0000313" key="5">
    <source>
        <dbReference type="Proteomes" id="UP000006663"/>
    </source>
</evidence>
<dbReference type="HOGENOM" id="CLU_1514567_0_0_2"/>
<sequence>MYAGYPPAFFGLFAILGGTYSYLLSPQTMTPRGGEAIVFQTEPTQWVAGSKSVGGLALASIGVWGIAETSLPLAYPVCVSVVGVWFYTLGLTRLWRNSLTKYYVTTDRVVETYQLLSVTQKTMPQRQVQGIEKRKTLIERLLSVGHVRIESAGDTGTSRIIARNIRDPTQLVNAIRE</sequence>
<feature type="transmembrane region" description="Helical" evidence="1">
    <location>
        <begin position="73"/>
        <end position="92"/>
    </location>
</feature>
<evidence type="ECO:0000313" key="4">
    <source>
        <dbReference type="EMBL" id="ELY29403.1"/>
    </source>
</evidence>
<dbReference type="EMBL" id="AOHT01000017">
    <property type="protein sequence ID" value="ELY29403.1"/>
    <property type="molecule type" value="Genomic_DNA"/>
</dbReference>
<organism evidence="3 5">
    <name type="scientific">Halogeometricum borinquense (strain ATCC 700274 / DSM 11551 / JCM 10706 / KCTC 4070 / PR3)</name>
    <dbReference type="NCBI Taxonomy" id="469382"/>
    <lineage>
        <taxon>Archaea</taxon>
        <taxon>Methanobacteriati</taxon>
        <taxon>Methanobacteriota</taxon>
        <taxon>Stenosarchaea group</taxon>
        <taxon>Halobacteria</taxon>
        <taxon>Halobacteriales</taxon>
        <taxon>Haloferacaceae</taxon>
        <taxon>Halogeometricum</taxon>
    </lineage>
</organism>
<keyword evidence="3" id="KW-0614">Plasmid</keyword>
<reference evidence="5" key="1">
    <citation type="journal article" date="2009" name="Stand. Genomic Sci.">
        <title>Complete genome sequence of Halogeometricum borinquense type strain (PR3).</title>
        <authorList>
            <person name="Malfatti S."/>
            <person name="Tindall B.J."/>
            <person name="Schneider S."/>
            <person name="Fahnrich R."/>
            <person name="Lapidus A."/>
            <person name="Labuttii K."/>
            <person name="Copeland A."/>
            <person name="Glavina Del Rio T."/>
            <person name="Nolan M."/>
            <person name="Chen F."/>
            <person name="Lucas S."/>
            <person name="Tice H."/>
            <person name="Cheng J.F."/>
            <person name="Bruce D."/>
            <person name="Goodwin L."/>
            <person name="Pitluck S."/>
            <person name="Anderson I."/>
            <person name="Pati A."/>
            <person name="Ivanova N."/>
            <person name="Mavromatis K."/>
            <person name="Chen A."/>
            <person name="Palaniappan K."/>
            <person name="D'haeseleer P."/>
            <person name="Goker M."/>
            <person name="Bristow J."/>
            <person name="Eisen J.A."/>
            <person name="Markowitz V."/>
            <person name="Hugenholtz P."/>
            <person name="Kyrpides N.C."/>
            <person name="Klenk H.P."/>
            <person name="Chain P."/>
        </authorList>
    </citation>
    <scope>NUCLEOTIDE SEQUENCE [LARGE SCALE GENOMIC DNA]</scope>
    <source>
        <strain evidence="5">ATCC 700274 / DSM 11551 / JCM 10706 / KCTC 4070 / PR3</strain>
        <plasmid evidence="5">pHBOR02</plasmid>
    </source>
</reference>
<name>E4NVA7_HALBP</name>
<dbReference type="Pfam" id="PF03703">
    <property type="entry name" value="bPH_2"/>
    <property type="match status" value="1"/>
</dbReference>
<evidence type="ECO:0000256" key="1">
    <source>
        <dbReference type="SAM" id="Phobius"/>
    </source>
</evidence>
<protein>
    <submittedName>
        <fullName evidence="3">Uncharacterized conserved protein</fullName>
    </submittedName>
</protein>
<evidence type="ECO:0000259" key="2">
    <source>
        <dbReference type="Pfam" id="PF03703"/>
    </source>
</evidence>